<proteinExistence type="predicted"/>
<reference evidence="1" key="1">
    <citation type="submission" date="2021-05" db="EMBL/GenBank/DDBJ databases">
        <authorList>
            <person name="Alioto T."/>
            <person name="Alioto T."/>
            <person name="Gomez Garrido J."/>
        </authorList>
    </citation>
    <scope>NUCLEOTIDE SEQUENCE</scope>
</reference>
<name>A0A8D8V4P3_9HEMI</name>
<organism evidence="1">
    <name type="scientific">Cacopsylla melanoneura</name>
    <dbReference type="NCBI Taxonomy" id="428564"/>
    <lineage>
        <taxon>Eukaryota</taxon>
        <taxon>Metazoa</taxon>
        <taxon>Ecdysozoa</taxon>
        <taxon>Arthropoda</taxon>
        <taxon>Hexapoda</taxon>
        <taxon>Insecta</taxon>
        <taxon>Pterygota</taxon>
        <taxon>Neoptera</taxon>
        <taxon>Paraneoptera</taxon>
        <taxon>Hemiptera</taxon>
        <taxon>Sternorrhyncha</taxon>
        <taxon>Psylloidea</taxon>
        <taxon>Psyllidae</taxon>
        <taxon>Psyllinae</taxon>
        <taxon>Cacopsylla</taxon>
    </lineage>
</organism>
<dbReference type="EMBL" id="HBUF01358115">
    <property type="protein sequence ID" value="CAG6718971.1"/>
    <property type="molecule type" value="Transcribed_RNA"/>
</dbReference>
<sequence length="111" mass="12428">MPIQSVTGQTESSHKKYIICLCMEGLEGGVFRYSCLFPNPTRVSAYVTEPPNLCIWSVGRRKSCLGTRGHEVNSRPKQTFLKKEKSVSRGDGFAFPVLVSRPVFHTDMTCN</sequence>
<accession>A0A8D8V4P3</accession>
<dbReference type="AlphaFoldDB" id="A0A8D8V4P3"/>
<protein>
    <submittedName>
        <fullName evidence="1">Uncharacterized protein</fullName>
    </submittedName>
</protein>
<evidence type="ECO:0000313" key="1">
    <source>
        <dbReference type="EMBL" id="CAG6718971.1"/>
    </source>
</evidence>